<dbReference type="EC" id="3.1.4.-" evidence="2"/>
<protein>
    <recommendedName>
        <fullName evidence="2">Phosphoesterase</fullName>
        <ecNumber evidence="2">3.1.4.-</ecNumber>
    </recommendedName>
</protein>
<dbReference type="Proteomes" id="UP000682951">
    <property type="component" value="Unassembled WGS sequence"/>
</dbReference>
<evidence type="ECO:0000256" key="2">
    <source>
        <dbReference type="RuleBase" id="RU362039"/>
    </source>
</evidence>
<organism evidence="4 5">
    <name type="scientific">Campylobacter anatolicus</name>
    <dbReference type="NCBI Taxonomy" id="2829105"/>
    <lineage>
        <taxon>Bacteria</taxon>
        <taxon>Pseudomonadati</taxon>
        <taxon>Campylobacterota</taxon>
        <taxon>Epsilonproteobacteria</taxon>
        <taxon>Campylobacterales</taxon>
        <taxon>Campylobacteraceae</taxon>
        <taxon>Campylobacter</taxon>
    </lineage>
</organism>
<evidence type="ECO:0000259" key="3">
    <source>
        <dbReference type="Pfam" id="PF12850"/>
    </source>
</evidence>
<dbReference type="PANTHER" id="PTHR43165:SF1">
    <property type="entry name" value="PHOSPHODIESTERASE MJ0936"/>
    <property type="match status" value="1"/>
</dbReference>
<accession>A0ABS5HGC3</accession>
<reference evidence="4 5" key="1">
    <citation type="submission" date="2021-04" db="EMBL/GenBank/DDBJ databases">
        <title>Molecular and phenotypic characterization and identification of bacterial isolates recovered from the Anatolian ground squirrels (Spermophilus xanthoprymnus) and which have the potential to form a new species in the Campylobacter genus.</title>
        <authorList>
            <person name="Aydin F."/>
            <person name="Abay S."/>
            <person name="Kayman T."/>
            <person name="Karakaya E."/>
            <person name="Mustak H.K."/>
            <person name="Mustak I.B."/>
            <person name="Bilgin N."/>
            <person name="Duzler A."/>
            <person name="Sahin O."/>
            <person name="Guran O."/>
            <person name="Saticioglu I.B."/>
        </authorList>
    </citation>
    <scope>NUCLEOTIDE SEQUENCE [LARGE SCALE GENOMIC DNA]</scope>
    <source>
        <strain evidence="5">faydin-G24</strain>
    </source>
</reference>
<evidence type="ECO:0000313" key="5">
    <source>
        <dbReference type="Proteomes" id="UP000682951"/>
    </source>
</evidence>
<dbReference type="EMBL" id="JAGSSW010000001">
    <property type="protein sequence ID" value="MBR8463293.1"/>
    <property type="molecule type" value="Genomic_DNA"/>
</dbReference>
<dbReference type="Pfam" id="PF12850">
    <property type="entry name" value="Metallophos_2"/>
    <property type="match status" value="1"/>
</dbReference>
<comment type="similarity">
    <text evidence="1 2">Belongs to the metallophosphoesterase superfamily. YfcE family.</text>
</comment>
<dbReference type="NCBIfam" id="TIGR00040">
    <property type="entry name" value="yfcE"/>
    <property type="match status" value="1"/>
</dbReference>
<sequence>MQEQKRNLKIGIISDSHHRTDVAKDAIDLLVKNGCELVLHAGDILKSECLKYLQDSGVAYRAVIGNNDSHLSVLKVKFDLFDEPYEFKFKELDIRLMHHSKFINTKKNNVNLVVFGHTHSFTTLLQNDCLIINPGEICGRNFGVFTFAMVEFDGKNFNVYKFSKTPQSTEFKVENINLQGQR</sequence>
<dbReference type="RefSeq" id="WP_212141488.1">
    <property type="nucleotide sequence ID" value="NZ_JAGSSW010000001.1"/>
</dbReference>
<dbReference type="PANTHER" id="PTHR43165">
    <property type="entry name" value="METALLOPHOSPHOESTERASE"/>
    <property type="match status" value="1"/>
</dbReference>
<feature type="domain" description="Calcineurin-like phosphoesterase" evidence="3">
    <location>
        <begin position="8"/>
        <end position="153"/>
    </location>
</feature>
<dbReference type="Gene3D" id="3.60.21.10">
    <property type="match status" value="1"/>
</dbReference>
<keyword evidence="2" id="KW-0479">Metal-binding</keyword>
<dbReference type="InterPro" id="IPR053193">
    <property type="entry name" value="MetalloPDE_YfcE-like"/>
</dbReference>
<dbReference type="InterPro" id="IPR024654">
    <property type="entry name" value="Calcineurin-like_PHP_lpxH"/>
</dbReference>
<evidence type="ECO:0000256" key="1">
    <source>
        <dbReference type="ARBA" id="ARBA00008950"/>
    </source>
</evidence>
<comment type="cofactor">
    <cofactor evidence="2">
        <name>a divalent metal cation</name>
        <dbReference type="ChEBI" id="CHEBI:60240"/>
    </cofactor>
</comment>
<dbReference type="InterPro" id="IPR029052">
    <property type="entry name" value="Metallo-depent_PP-like"/>
</dbReference>
<dbReference type="SUPFAM" id="SSF56300">
    <property type="entry name" value="Metallo-dependent phosphatases"/>
    <property type="match status" value="1"/>
</dbReference>
<evidence type="ECO:0000313" key="4">
    <source>
        <dbReference type="EMBL" id="MBR8463293.1"/>
    </source>
</evidence>
<gene>
    <name evidence="4" type="ORF">KDD93_01745</name>
</gene>
<keyword evidence="5" id="KW-1185">Reference proteome</keyword>
<name>A0ABS5HGC3_9BACT</name>
<proteinExistence type="inferred from homology"/>
<dbReference type="InterPro" id="IPR000979">
    <property type="entry name" value="Phosphodiesterase_MJ0936/Vps29"/>
</dbReference>
<comment type="caution">
    <text evidence="4">The sequence shown here is derived from an EMBL/GenBank/DDBJ whole genome shotgun (WGS) entry which is preliminary data.</text>
</comment>